<dbReference type="EMBL" id="CP063373">
    <property type="protein sequence ID" value="QOV37505.1"/>
    <property type="molecule type" value="Genomic_DNA"/>
</dbReference>
<dbReference type="AlphaFoldDB" id="A0A7M2SP78"/>
<organism evidence="1 2">
    <name type="scientific">Streptomyces ferrugineus</name>
    <dbReference type="NCBI Taxonomy" id="1413221"/>
    <lineage>
        <taxon>Bacteria</taxon>
        <taxon>Bacillati</taxon>
        <taxon>Actinomycetota</taxon>
        <taxon>Actinomycetes</taxon>
        <taxon>Kitasatosporales</taxon>
        <taxon>Streptomycetaceae</taxon>
        <taxon>Streptomyces</taxon>
    </lineage>
</organism>
<dbReference type="Proteomes" id="UP000594205">
    <property type="component" value="Chromosome"/>
</dbReference>
<dbReference type="KEGG" id="sfeu:IM697_03450"/>
<keyword evidence="2" id="KW-1185">Reference proteome</keyword>
<dbReference type="RefSeq" id="WP_194044558.1">
    <property type="nucleotide sequence ID" value="NZ_CP063373.1"/>
</dbReference>
<sequence>MLLAILPDGTYRSGLRGRRAREWMPVQGIEYTVTFTIGLDGSTEETSELFCLIITLLDPDKAPAGELAEPYAARWTSKTIYKNIKIEGRGGRTATLRSNSPALIE</sequence>
<protein>
    <submittedName>
        <fullName evidence="1">Uncharacterized protein</fullName>
    </submittedName>
</protein>
<gene>
    <name evidence="1" type="ORF">IM697_03450</name>
</gene>
<reference evidence="1 2" key="1">
    <citation type="submission" date="2020-10" db="EMBL/GenBank/DDBJ databases">
        <title>Streptomyces ferrugineus complate genome analysis.</title>
        <authorList>
            <person name="Anwar N."/>
        </authorList>
    </citation>
    <scope>NUCLEOTIDE SEQUENCE [LARGE SCALE GENOMIC DNA]</scope>
    <source>
        <strain evidence="1 2">CCTCC AA2014009</strain>
    </source>
</reference>
<proteinExistence type="predicted"/>
<evidence type="ECO:0000313" key="2">
    <source>
        <dbReference type="Proteomes" id="UP000594205"/>
    </source>
</evidence>
<name>A0A7M2SP78_9ACTN</name>
<accession>A0A7M2SP78</accession>
<evidence type="ECO:0000313" key="1">
    <source>
        <dbReference type="EMBL" id="QOV37505.1"/>
    </source>
</evidence>